<dbReference type="PANTHER" id="PTHR43173:SF12">
    <property type="entry name" value="PROTEIN KINASE SUPERFAMILY PROTEIN"/>
    <property type="match status" value="1"/>
</dbReference>
<organism evidence="1 2">
    <name type="scientific">Zea mays</name>
    <name type="common">Maize</name>
    <dbReference type="NCBI Taxonomy" id="4577"/>
    <lineage>
        <taxon>Eukaryota</taxon>
        <taxon>Viridiplantae</taxon>
        <taxon>Streptophyta</taxon>
        <taxon>Embryophyta</taxon>
        <taxon>Tracheophyta</taxon>
        <taxon>Spermatophyta</taxon>
        <taxon>Magnoliopsida</taxon>
        <taxon>Liliopsida</taxon>
        <taxon>Poales</taxon>
        <taxon>Poaceae</taxon>
        <taxon>PACMAD clade</taxon>
        <taxon>Panicoideae</taxon>
        <taxon>Andropogonodae</taxon>
        <taxon>Andropogoneae</taxon>
        <taxon>Tripsacinae</taxon>
        <taxon>Zea</taxon>
    </lineage>
</organism>
<dbReference type="AlphaFoldDB" id="A0A3L6FIM8"/>
<dbReference type="PANTHER" id="PTHR43173">
    <property type="entry name" value="ABC1 FAMILY PROTEIN"/>
    <property type="match status" value="1"/>
</dbReference>
<protein>
    <recommendedName>
        <fullName evidence="3">Protein kinase superfamily protein</fullName>
    </recommendedName>
</protein>
<dbReference type="Proteomes" id="UP000251960">
    <property type="component" value="Chromosome 3"/>
</dbReference>
<sequence length="201" mass="22610">MAFSMQIHTQETSLSVALLDYGQVKEMPEDLRLAYANLVVAMADDDFLRAEESFRELGIRTWAISDNKLEELFQLSLRMFDTRLPPGVTVMSPFADDSSLTKIGVESFPEELFSVLRTIQLLRGLTVGMGLTFSCAKHWRSIAEDALLKAGRQSASVMLMQLQNQESKREVFSGDCFGEVGIGAIKKHDIRTFCDESMKRN</sequence>
<comment type="caution">
    <text evidence="1">The sequence shown here is derived from an EMBL/GenBank/DDBJ whole genome shotgun (WGS) entry which is preliminary data.</text>
</comment>
<reference evidence="1 2" key="1">
    <citation type="journal article" date="2018" name="Nat. Genet.">
        <title>Extensive intraspecific gene order and gene structural variations between Mo17 and other maize genomes.</title>
        <authorList>
            <person name="Sun S."/>
            <person name="Zhou Y."/>
            <person name="Chen J."/>
            <person name="Shi J."/>
            <person name="Zhao H."/>
            <person name="Zhao H."/>
            <person name="Song W."/>
            <person name="Zhang M."/>
            <person name="Cui Y."/>
            <person name="Dong X."/>
            <person name="Liu H."/>
            <person name="Ma X."/>
            <person name="Jiao Y."/>
            <person name="Wang B."/>
            <person name="Wei X."/>
            <person name="Stein J.C."/>
            <person name="Glaubitz J.C."/>
            <person name="Lu F."/>
            <person name="Yu G."/>
            <person name="Liang C."/>
            <person name="Fengler K."/>
            <person name="Li B."/>
            <person name="Rafalski A."/>
            <person name="Schnable P.S."/>
            <person name="Ware D.H."/>
            <person name="Buckler E.S."/>
            <person name="Lai J."/>
        </authorList>
    </citation>
    <scope>NUCLEOTIDE SEQUENCE [LARGE SCALE GENOMIC DNA]</scope>
    <source>
        <strain evidence="2">cv. Missouri 17</strain>
        <tissue evidence="1">Seedling</tissue>
    </source>
</reference>
<dbReference type="EMBL" id="NCVQ01000004">
    <property type="protein sequence ID" value="PWZ32949.1"/>
    <property type="molecule type" value="Genomic_DNA"/>
</dbReference>
<evidence type="ECO:0000313" key="1">
    <source>
        <dbReference type="EMBL" id="PWZ32949.1"/>
    </source>
</evidence>
<gene>
    <name evidence="1" type="ORF">Zm00014a_015353</name>
</gene>
<accession>A0A3L6FIM8</accession>
<evidence type="ECO:0008006" key="3">
    <source>
        <dbReference type="Google" id="ProtNLM"/>
    </source>
</evidence>
<proteinExistence type="predicted"/>
<dbReference type="InterPro" id="IPR051130">
    <property type="entry name" value="Mito_struct-func_regulator"/>
</dbReference>
<evidence type="ECO:0000313" key="2">
    <source>
        <dbReference type="Proteomes" id="UP000251960"/>
    </source>
</evidence>
<name>A0A3L6FIM8_MAIZE</name>